<dbReference type="EMBL" id="DPIY01000005">
    <property type="protein sequence ID" value="HCT56451.1"/>
    <property type="molecule type" value="Genomic_DNA"/>
</dbReference>
<evidence type="ECO:0000256" key="2">
    <source>
        <dbReference type="SAM" id="Phobius"/>
    </source>
</evidence>
<name>A0A3D4V5S2_9BACT</name>
<dbReference type="Proteomes" id="UP000264071">
    <property type="component" value="Unassembled WGS sequence"/>
</dbReference>
<evidence type="ECO:0000313" key="3">
    <source>
        <dbReference type="EMBL" id="HCT56451.1"/>
    </source>
</evidence>
<comment type="caution">
    <text evidence="3">The sequence shown here is derived from an EMBL/GenBank/DDBJ whole genome shotgun (WGS) entry which is preliminary data.</text>
</comment>
<keyword evidence="2" id="KW-0472">Membrane</keyword>
<feature type="region of interest" description="Disordered" evidence="1">
    <location>
        <begin position="211"/>
        <end position="240"/>
    </location>
</feature>
<reference evidence="3 4" key="1">
    <citation type="journal article" date="2018" name="Nat. Biotechnol.">
        <title>A standardized bacterial taxonomy based on genome phylogeny substantially revises the tree of life.</title>
        <authorList>
            <person name="Parks D.H."/>
            <person name="Chuvochina M."/>
            <person name="Waite D.W."/>
            <person name="Rinke C."/>
            <person name="Skarshewski A."/>
            <person name="Chaumeil P.A."/>
            <person name="Hugenholtz P."/>
        </authorList>
    </citation>
    <scope>NUCLEOTIDE SEQUENCE [LARGE SCALE GENOMIC DNA]</scope>
    <source>
        <strain evidence="3">UBA8844</strain>
    </source>
</reference>
<accession>A0A3D4V5S2</accession>
<evidence type="ECO:0000313" key="4">
    <source>
        <dbReference type="Proteomes" id="UP000264071"/>
    </source>
</evidence>
<organism evidence="3 4">
    <name type="scientific">Gemmatimonas aurantiaca</name>
    <dbReference type="NCBI Taxonomy" id="173480"/>
    <lineage>
        <taxon>Bacteria</taxon>
        <taxon>Pseudomonadati</taxon>
        <taxon>Gemmatimonadota</taxon>
        <taxon>Gemmatimonadia</taxon>
        <taxon>Gemmatimonadales</taxon>
        <taxon>Gemmatimonadaceae</taxon>
        <taxon>Gemmatimonas</taxon>
    </lineage>
</organism>
<proteinExistence type="predicted"/>
<keyword evidence="2" id="KW-1133">Transmembrane helix</keyword>
<evidence type="ECO:0000256" key="1">
    <source>
        <dbReference type="SAM" id="MobiDB-lite"/>
    </source>
</evidence>
<dbReference type="AlphaFoldDB" id="A0A3D4V5S2"/>
<keyword evidence="2" id="KW-0812">Transmembrane</keyword>
<protein>
    <submittedName>
        <fullName evidence="3">Uncharacterized protein</fullName>
    </submittedName>
</protein>
<feature type="transmembrane region" description="Helical" evidence="2">
    <location>
        <begin position="20"/>
        <end position="40"/>
    </location>
</feature>
<feature type="transmembrane region" description="Helical" evidence="2">
    <location>
        <begin position="61"/>
        <end position="81"/>
    </location>
</feature>
<feature type="compositionally biased region" description="Basic and acidic residues" evidence="1">
    <location>
        <begin position="215"/>
        <end position="226"/>
    </location>
</feature>
<sequence length="240" mass="26857">MSEPEKSPRYHLLVEHLGTGLTLSYLALVAIGMFHSVLGYRHFGINILDYAEASDFLLAPFRDPMVMVVTVLPAGLAWAYLRTVDRYSTRARDRRRAEGKAVAWWESSDATLARMKPFTPFLAVAMGMLWVYVSADGYQRILAVQAMRGEGHNVVVELTNGTLDGGTPRRPLVMVGATSRYFIFFRTADWRTEVIPTDNVLRILPDGSLPSASVSRRERSWQRLDARPLPPAGTDSTQGR</sequence>
<gene>
    <name evidence="3" type="ORF">DGD08_04475</name>
</gene>